<evidence type="ECO:0000259" key="1">
    <source>
        <dbReference type="Pfam" id="PF01850"/>
    </source>
</evidence>
<dbReference type="Proteomes" id="UP000223913">
    <property type="component" value="Unassembled WGS sequence"/>
</dbReference>
<dbReference type="Pfam" id="PF01850">
    <property type="entry name" value="PIN"/>
    <property type="match status" value="1"/>
</dbReference>
<protein>
    <recommendedName>
        <fullName evidence="1">PIN domain-containing protein</fullName>
    </recommendedName>
</protein>
<reference evidence="2 3" key="1">
    <citation type="submission" date="2017-10" db="EMBL/GenBank/DDBJ databases">
        <title>The draft genome sequence of Lewinella nigricans NBRC 102662.</title>
        <authorList>
            <person name="Wang K."/>
        </authorList>
    </citation>
    <scope>NUCLEOTIDE SEQUENCE [LARGE SCALE GENOMIC DNA]</scope>
    <source>
        <strain evidence="2 3">NBRC 102662</strain>
    </source>
</reference>
<dbReference type="AlphaFoldDB" id="A0A2D0N7A1"/>
<accession>A0A2D0N7A1</accession>
<comment type="caution">
    <text evidence="2">The sequence shown here is derived from an EMBL/GenBank/DDBJ whole genome shotgun (WGS) entry which is preliminary data.</text>
</comment>
<proteinExistence type="predicted"/>
<keyword evidence="3" id="KW-1185">Reference proteome</keyword>
<feature type="domain" description="PIN" evidence="1">
    <location>
        <begin position="7"/>
        <end position="41"/>
    </location>
</feature>
<dbReference type="InterPro" id="IPR029060">
    <property type="entry name" value="PIN-like_dom_sf"/>
</dbReference>
<dbReference type="InterPro" id="IPR002716">
    <property type="entry name" value="PIN_dom"/>
</dbReference>
<dbReference type="Gene3D" id="3.40.50.1010">
    <property type="entry name" value="5'-nuclease"/>
    <property type="match status" value="1"/>
</dbReference>
<dbReference type="SUPFAM" id="SSF88723">
    <property type="entry name" value="PIN domain-like"/>
    <property type="match status" value="1"/>
</dbReference>
<sequence>MKDQLPAKERPISENDIWIAALVKEHGLTLLTKDRHFEQVEGIRVEKL</sequence>
<gene>
    <name evidence="2" type="ORF">CRP01_22455</name>
</gene>
<name>A0A2D0N7A1_FLAN2</name>
<organism evidence="2 3">
    <name type="scientific">Flavilitoribacter nigricans (strain ATCC 23147 / DSM 23189 / NBRC 102662 / NCIMB 1420 / SS-2)</name>
    <name type="common">Lewinella nigricans</name>
    <dbReference type="NCBI Taxonomy" id="1122177"/>
    <lineage>
        <taxon>Bacteria</taxon>
        <taxon>Pseudomonadati</taxon>
        <taxon>Bacteroidota</taxon>
        <taxon>Saprospiria</taxon>
        <taxon>Saprospirales</taxon>
        <taxon>Lewinellaceae</taxon>
        <taxon>Flavilitoribacter</taxon>
    </lineage>
</organism>
<evidence type="ECO:0000313" key="3">
    <source>
        <dbReference type="Proteomes" id="UP000223913"/>
    </source>
</evidence>
<dbReference type="EMBL" id="PDUD01000026">
    <property type="protein sequence ID" value="PHN04391.1"/>
    <property type="molecule type" value="Genomic_DNA"/>
</dbReference>
<evidence type="ECO:0000313" key="2">
    <source>
        <dbReference type="EMBL" id="PHN04391.1"/>
    </source>
</evidence>
<dbReference type="OrthoDB" id="9804823at2"/>